<evidence type="ECO:0000313" key="2">
    <source>
        <dbReference type="EMBL" id="MBE1537968.1"/>
    </source>
</evidence>
<protein>
    <submittedName>
        <fullName evidence="2">Uncharacterized protein</fullName>
    </submittedName>
</protein>
<comment type="caution">
    <text evidence="2">The sequence shown here is derived from an EMBL/GenBank/DDBJ whole genome shotgun (WGS) entry which is preliminary data.</text>
</comment>
<sequence length="307" mass="32744">MLWSTVRVCGRQRNLIDCLPSHIRHGRAGDAGPRDTASESPPGVSRDPSCEDPGSAGRAAPDRPHTPRFPPSLHPRASHCGRVVAPLSSRPRPASRTSHHGSARLPRPAPRASHPRGHASPSSVPRTPPPDGRTSPRPTLGPPCASRTAGPSFAVGVPTRPDGAQPFPTTAGGAFQGRPGRARAVFGPQGPSGHVCRRGASAEPCRRCRAMAVFPERAAPRVRHSRYVAPLIGGGETRGRRPVHTARHIPFSRRLDARGRVQRVETAVPESVRRGPGRTIRERPKGSRGSVVLRIGFGRANRAVRIG</sequence>
<evidence type="ECO:0000256" key="1">
    <source>
        <dbReference type="SAM" id="MobiDB-lite"/>
    </source>
</evidence>
<reference evidence="2 3" key="1">
    <citation type="submission" date="2020-10" db="EMBL/GenBank/DDBJ databases">
        <title>Sequencing the genomes of 1000 actinobacteria strains.</title>
        <authorList>
            <person name="Klenk H.-P."/>
        </authorList>
    </citation>
    <scope>NUCLEOTIDE SEQUENCE [LARGE SCALE GENOMIC DNA]</scope>
    <source>
        <strain evidence="2 3">DSM 46744</strain>
    </source>
</reference>
<feature type="region of interest" description="Disordered" evidence="1">
    <location>
        <begin position="23"/>
        <end position="163"/>
    </location>
</feature>
<keyword evidence="3" id="KW-1185">Reference proteome</keyword>
<proteinExistence type="predicted"/>
<dbReference type="EMBL" id="JADBDZ010000001">
    <property type="protein sequence ID" value="MBE1537968.1"/>
    <property type="molecule type" value="Genomic_DNA"/>
</dbReference>
<evidence type="ECO:0000313" key="3">
    <source>
        <dbReference type="Proteomes" id="UP000627838"/>
    </source>
</evidence>
<name>A0ABR9K556_9ACTN</name>
<organism evidence="2 3">
    <name type="scientific">Actinomadura algeriensis</name>
    <dbReference type="NCBI Taxonomy" id="1679523"/>
    <lineage>
        <taxon>Bacteria</taxon>
        <taxon>Bacillati</taxon>
        <taxon>Actinomycetota</taxon>
        <taxon>Actinomycetes</taxon>
        <taxon>Streptosporangiales</taxon>
        <taxon>Thermomonosporaceae</taxon>
        <taxon>Actinomadura</taxon>
    </lineage>
</organism>
<dbReference type="Proteomes" id="UP000627838">
    <property type="component" value="Unassembled WGS sequence"/>
</dbReference>
<accession>A0ABR9K556</accession>
<gene>
    <name evidence="2" type="ORF">H4W34_007801</name>
</gene>